<keyword evidence="4" id="KW-1185">Reference proteome</keyword>
<dbReference type="Pfam" id="PF00390">
    <property type="entry name" value="malic"/>
    <property type="match status" value="1"/>
</dbReference>
<feature type="region of interest" description="Disordered" evidence="1">
    <location>
        <begin position="13"/>
        <end position="42"/>
    </location>
</feature>
<dbReference type="AlphaFoldDB" id="A0A7N0UYI1"/>
<dbReference type="Gramene" id="Kaladp0089s0116.1.v1.1">
    <property type="protein sequence ID" value="Kaladp0089s0116.1.v1.1.CDS.1"/>
    <property type="gene ID" value="Kaladp0089s0116.v1.1"/>
</dbReference>
<feature type="domain" description="Malic enzyme N-terminal" evidence="2">
    <location>
        <begin position="511"/>
        <end position="661"/>
    </location>
</feature>
<accession>A0A7N0UYI1</accession>
<organism evidence="3 4">
    <name type="scientific">Kalanchoe fedtschenkoi</name>
    <name type="common">Lavender scallops</name>
    <name type="synonym">South American air plant</name>
    <dbReference type="NCBI Taxonomy" id="63787"/>
    <lineage>
        <taxon>Eukaryota</taxon>
        <taxon>Viridiplantae</taxon>
        <taxon>Streptophyta</taxon>
        <taxon>Embryophyta</taxon>
        <taxon>Tracheophyta</taxon>
        <taxon>Spermatophyta</taxon>
        <taxon>Magnoliopsida</taxon>
        <taxon>eudicotyledons</taxon>
        <taxon>Gunneridae</taxon>
        <taxon>Pentapetalae</taxon>
        <taxon>Saxifragales</taxon>
        <taxon>Crassulaceae</taxon>
        <taxon>Kalanchoe</taxon>
    </lineage>
</organism>
<dbReference type="PANTHER" id="PTHR23406">
    <property type="entry name" value="MALIC ENZYME-RELATED"/>
    <property type="match status" value="1"/>
</dbReference>
<dbReference type="InterPro" id="IPR046346">
    <property type="entry name" value="Aminoacid_DH-like_N_sf"/>
</dbReference>
<name>A0A7N0UYI1_KALFE</name>
<dbReference type="SMART" id="SM01274">
    <property type="entry name" value="malic"/>
    <property type="match status" value="1"/>
</dbReference>
<evidence type="ECO:0000313" key="3">
    <source>
        <dbReference type="EnsemblPlants" id="Kaladp0089s0116.1.v1.1.CDS.1"/>
    </source>
</evidence>
<dbReference type="EnsemblPlants" id="Kaladp0089s0116.1.v1.1">
    <property type="protein sequence ID" value="Kaladp0089s0116.1.v1.1.CDS.1"/>
    <property type="gene ID" value="Kaladp0089s0116.v1.1"/>
</dbReference>
<evidence type="ECO:0000256" key="1">
    <source>
        <dbReference type="SAM" id="MobiDB-lite"/>
    </source>
</evidence>
<proteinExistence type="predicted"/>
<dbReference type="GO" id="GO:0005739">
    <property type="term" value="C:mitochondrion"/>
    <property type="evidence" value="ECO:0007669"/>
    <property type="project" value="TreeGrafter"/>
</dbReference>
<reference evidence="3" key="1">
    <citation type="submission" date="2021-01" db="UniProtKB">
        <authorList>
            <consortium name="EnsemblPlants"/>
        </authorList>
    </citation>
    <scope>IDENTIFICATION</scope>
</reference>
<dbReference type="GO" id="GO:0006108">
    <property type="term" value="P:malate metabolic process"/>
    <property type="evidence" value="ECO:0007669"/>
    <property type="project" value="TreeGrafter"/>
</dbReference>
<sequence>MFSEGMTKLIDSLSALSDDPDPEETSNIQADEPEVELTTEEDAVNEADGIQETKSTIDVGSRCDKRTAVEVSLNDNADMWRESTDQGMLSGISRLLMVNVIDERADPYVSLPSFHGLKTLVNELPPTVWINALENVPLHFGIPLSLSDDQHNSIGFEPPSIMPDGINRPPPLPPDAKFMINILELANNLKPRLKASPKVGHLRQLLCSVGISKAMCSNIYLTNFSDHSGWINDLMEINFEEVMEIAVALEGNYDRIQVETTTGLELNMANEFEADKTHTSISYHIFWHLHDNSAVFSFILRAIHVYAGIKFSFCSASFQLQSSSTLTPFWQQIISTSRTILIEFQGHFSGTLAEAIQRQFNNILAAVGINFNTCPTPFQQYFCNKSRTTQHCISQPQSQDLELIYSTAGNSFTPYQIFRDTLVQTVDNKAPKSQEELVEVIGIIAKARDNVFPLTERDRLGLRELLPPCIISFEQQHGCFMDSYHSLEKNTINEPESVVSLAKWRFLNRLHDRNETLYDRVHIDNIKSFAPIIYAPTVGLVCQNHSRFFTRPHRMYFSARDKREMMSHQVDIIVTDGSRILGLGDFGAQGIGIPIGKLDMYVATAGINPQRILPGTNKQKFLDDRLYLGFRQTLAVIDLYKDIIKLVMIQDHMNHIKTTYTWKGFSKSVGATDYVGFILGNRSFYAEWGGQFCLMRFIEGHNDDFFFSKFSSNGIIHSEPDKAFPQSSCVNQTTKMINLMNWILRMAKPFVINSTPVGLSNVGVIGGSRCSMNIFPWFCLISYISAICGYISLLSKALHGDHIFSSLYCSMLGGKSTPMVIFSFNLEDKVSRRVIECYIQVMFSYSIK</sequence>
<dbReference type="Proteomes" id="UP000594263">
    <property type="component" value="Unplaced"/>
</dbReference>
<evidence type="ECO:0000313" key="4">
    <source>
        <dbReference type="Proteomes" id="UP000594263"/>
    </source>
</evidence>
<protein>
    <recommendedName>
        <fullName evidence="2">Malic enzyme N-terminal domain-containing protein</fullName>
    </recommendedName>
</protein>
<feature type="compositionally biased region" description="Acidic residues" evidence="1">
    <location>
        <begin position="31"/>
        <end position="42"/>
    </location>
</feature>
<dbReference type="InterPro" id="IPR012301">
    <property type="entry name" value="Malic_N_dom"/>
</dbReference>
<evidence type="ECO:0000259" key="2">
    <source>
        <dbReference type="SMART" id="SM01274"/>
    </source>
</evidence>
<dbReference type="Gene3D" id="3.40.50.10380">
    <property type="entry name" value="Malic enzyme, N-terminal domain"/>
    <property type="match status" value="1"/>
</dbReference>
<dbReference type="PANTHER" id="PTHR23406:SF73">
    <property type="entry name" value="NAD-DEPENDENT MALIC ENZYME 2, MITOCHONDRIAL"/>
    <property type="match status" value="1"/>
</dbReference>
<dbReference type="GO" id="GO:0004471">
    <property type="term" value="F:malate dehydrogenase (decarboxylating) (NAD+) activity"/>
    <property type="evidence" value="ECO:0007669"/>
    <property type="project" value="TreeGrafter"/>
</dbReference>
<dbReference type="InterPro" id="IPR037062">
    <property type="entry name" value="Malic_N_dom_sf"/>
</dbReference>
<dbReference type="SUPFAM" id="SSF53223">
    <property type="entry name" value="Aminoacid dehydrogenase-like, N-terminal domain"/>
    <property type="match status" value="1"/>
</dbReference>